<evidence type="ECO:0000313" key="9">
    <source>
        <dbReference type="EMBL" id="KAF8729862.1"/>
    </source>
</evidence>
<feature type="region of interest" description="Disordered" evidence="7">
    <location>
        <begin position="1"/>
        <end position="40"/>
    </location>
</feature>
<evidence type="ECO:0000256" key="6">
    <source>
        <dbReference type="PROSITE-ProRule" id="PRU00176"/>
    </source>
</evidence>
<dbReference type="InterPro" id="IPR024675">
    <property type="entry name" value="eIF3g_N"/>
</dbReference>
<dbReference type="GO" id="GO:0003723">
    <property type="term" value="F:RNA binding"/>
    <property type="evidence" value="ECO:0007669"/>
    <property type="project" value="UniProtKB-UniRule"/>
</dbReference>
<keyword evidence="3 6" id="KW-0694">RNA-binding</keyword>
<dbReference type="InterPro" id="IPR017334">
    <property type="entry name" value="eIF3_g"/>
</dbReference>
<evidence type="ECO:0000256" key="7">
    <source>
        <dbReference type="SAM" id="MobiDB-lite"/>
    </source>
</evidence>
<feature type="domain" description="RRM" evidence="8">
    <location>
        <begin position="179"/>
        <end position="254"/>
    </location>
</feature>
<keyword evidence="4 5" id="KW-0648">Protein biosynthesis</keyword>
<proteinExistence type="inferred from homology"/>
<comment type="subcellular location">
    <subcellularLocation>
        <location evidence="5">Cytoplasm</location>
    </subcellularLocation>
</comment>
<sequence>MEEAALLQQGKARRGKLEEEDGGDSDTAPLLPPTVVIGPDENGTKKVIEHRFDNAGNKVKVTTTTTTTRKLVRVRLGSSRSVTERRSWPKFGDAMNDTTGSRFTTHSPDEILLERPPRAPPGRPSSGDVVPGCRICGNSGDHWTAKCPRRCPAPQEYPLQTPPITPRRKKLDPLQEAHPLSFMMNTSDRIRDRLMSFFGFILWVYVLVDTETGLGRGVGFVKFGQRREAEAAIERLNGRHTYNGVVLQVEWAAPWLKGELPVPPIPTRATDVYRVRVTNLSKDIHEYDLFELFGRFGMVTYAHVAVDKKSGLNKGFGFVNFAQRHEAENAIRVVNGHTYDNLVLGVEWEQHHQENLN</sequence>
<protein>
    <recommendedName>
        <fullName evidence="5">Eukaryotic translation initiation factor 3 subunit G</fullName>
        <shortName evidence="5">eIF3g</shortName>
    </recommendedName>
    <alternativeName>
        <fullName evidence="5">Eukaryotic translation initiation factor 3 RNA-binding subunit</fullName>
        <shortName evidence="5">eIF-3 RNA-binding subunit</shortName>
    </alternativeName>
    <alternativeName>
        <fullName evidence="5">Eukaryotic translation initiation factor 3 subunit 4</fullName>
    </alternativeName>
</protein>
<feature type="domain" description="RRM" evidence="8">
    <location>
        <begin position="273"/>
        <end position="351"/>
    </location>
</feature>
<gene>
    <name evidence="9" type="ORF">HU200_017321</name>
</gene>
<keyword evidence="10" id="KW-1185">Reference proteome</keyword>
<comment type="function">
    <text evidence="5">RNA-binding component of the eukaryotic translation initiation factor 3 (eIF-3) complex, which is involved in protein synthesis of a specialized repertoire of mRNAs and, together with other initiation factors, stimulates binding of mRNA and methionyl-tRNAi to the 40S ribosome. The eIF-3 complex specifically targets and initiates translation of a subset of mRNAs involved in cell proliferation. This subunit can bind 18S rRNA.</text>
</comment>
<comment type="caution">
    <text evidence="9">The sequence shown here is derived from an EMBL/GenBank/DDBJ whole genome shotgun (WGS) entry which is preliminary data.</text>
</comment>
<dbReference type="SMART" id="SM00360">
    <property type="entry name" value="RRM"/>
    <property type="match status" value="2"/>
</dbReference>
<reference evidence="9" key="1">
    <citation type="submission" date="2020-07" db="EMBL/GenBank/DDBJ databases">
        <title>Genome sequence and genetic diversity analysis of an under-domesticated orphan crop, white fonio (Digitaria exilis).</title>
        <authorList>
            <person name="Bennetzen J.L."/>
            <person name="Chen S."/>
            <person name="Ma X."/>
            <person name="Wang X."/>
            <person name="Yssel A.E.J."/>
            <person name="Chaluvadi S.R."/>
            <person name="Johnson M."/>
            <person name="Gangashetty P."/>
            <person name="Hamidou F."/>
            <person name="Sanogo M.D."/>
            <person name="Zwaenepoel A."/>
            <person name="Wallace J."/>
            <person name="Van De Peer Y."/>
            <person name="Van Deynze A."/>
        </authorList>
    </citation>
    <scope>NUCLEOTIDE SEQUENCE</scope>
    <source>
        <tissue evidence="9">Leaves</tissue>
    </source>
</reference>
<dbReference type="GO" id="GO:0001732">
    <property type="term" value="P:formation of cytoplasmic translation initiation complex"/>
    <property type="evidence" value="ECO:0007669"/>
    <property type="project" value="UniProtKB-UniRule"/>
</dbReference>
<dbReference type="GO" id="GO:0003743">
    <property type="term" value="F:translation initiation factor activity"/>
    <property type="evidence" value="ECO:0007669"/>
    <property type="project" value="UniProtKB-UniRule"/>
</dbReference>
<evidence type="ECO:0000256" key="5">
    <source>
        <dbReference type="HAMAP-Rule" id="MF_03006"/>
    </source>
</evidence>
<dbReference type="AlphaFoldDB" id="A0A835F6V9"/>
<accession>A0A835F6V9</accession>
<name>A0A835F6V9_9POAL</name>
<dbReference type="Gene3D" id="3.30.70.330">
    <property type="match status" value="2"/>
</dbReference>
<dbReference type="GO" id="GO:0005852">
    <property type="term" value="C:eukaryotic translation initiation factor 3 complex"/>
    <property type="evidence" value="ECO:0007669"/>
    <property type="project" value="UniProtKB-UniRule"/>
</dbReference>
<dbReference type="GO" id="GO:0033290">
    <property type="term" value="C:eukaryotic 48S preinitiation complex"/>
    <property type="evidence" value="ECO:0007669"/>
    <property type="project" value="UniProtKB-UniRule"/>
</dbReference>
<dbReference type="CDD" id="cd12408">
    <property type="entry name" value="RRM_eIF3G_like"/>
    <property type="match status" value="1"/>
</dbReference>
<dbReference type="Proteomes" id="UP000636709">
    <property type="component" value="Unassembled WGS sequence"/>
</dbReference>
<comment type="similarity">
    <text evidence="5">Belongs to the eIF-3 subunit G family.</text>
</comment>
<evidence type="ECO:0000256" key="2">
    <source>
        <dbReference type="ARBA" id="ARBA00022540"/>
    </source>
</evidence>
<dbReference type="Pfam" id="PF12353">
    <property type="entry name" value="eIF3g"/>
    <property type="match status" value="1"/>
</dbReference>
<dbReference type="GO" id="GO:0016282">
    <property type="term" value="C:eukaryotic 43S preinitiation complex"/>
    <property type="evidence" value="ECO:0007669"/>
    <property type="project" value="UniProtKB-UniRule"/>
</dbReference>
<dbReference type="InterPro" id="IPR000504">
    <property type="entry name" value="RRM_dom"/>
</dbReference>
<dbReference type="HAMAP" id="MF_03006">
    <property type="entry name" value="eIF3g"/>
    <property type="match status" value="1"/>
</dbReference>
<dbReference type="PROSITE" id="PS50102">
    <property type="entry name" value="RRM"/>
    <property type="match status" value="2"/>
</dbReference>
<dbReference type="InterPro" id="IPR012677">
    <property type="entry name" value="Nucleotide-bd_a/b_plait_sf"/>
</dbReference>
<evidence type="ECO:0000259" key="8">
    <source>
        <dbReference type="PROSITE" id="PS50102"/>
    </source>
</evidence>
<dbReference type="SUPFAM" id="SSF54928">
    <property type="entry name" value="RNA-binding domain, RBD"/>
    <property type="match status" value="2"/>
</dbReference>
<evidence type="ECO:0000256" key="1">
    <source>
        <dbReference type="ARBA" id="ARBA00022490"/>
    </source>
</evidence>
<evidence type="ECO:0000256" key="3">
    <source>
        <dbReference type="ARBA" id="ARBA00022884"/>
    </source>
</evidence>
<evidence type="ECO:0000256" key="4">
    <source>
        <dbReference type="ARBA" id="ARBA00022917"/>
    </source>
</evidence>
<dbReference type="PANTHER" id="PTHR10352">
    <property type="entry name" value="EUKARYOTIC TRANSLATION INITIATION FACTOR 3 SUBUNIT G"/>
    <property type="match status" value="1"/>
</dbReference>
<keyword evidence="2 5" id="KW-0396">Initiation factor</keyword>
<evidence type="ECO:0000313" key="10">
    <source>
        <dbReference type="Proteomes" id="UP000636709"/>
    </source>
</evidence>
<organism evidence="9 10">
    <name type="scientific">Digitaria exilis</name>
    <dbReference type="NCBI Taxonomy" id="1010633"/>
    <lineage>
        <taxon>Eukaryota</taxon>
        <taxon>Viridiplantae</taxon>
        <taxon>Streptophyta</taxon>
        <taxon>Embryophyta</taxon>
        <taxon>Tracheophyta</taxon>
        <taxon>Spermatophyta</taxon>
        <taxon>Magnoliopsida</taxon>
        <taxon>Liliopsida</taxon>
        <taxon>Poales</taxon>
        <taxon>Poaceae</taxon>
        <taxon>PACMAD clade</taxon>
        <taxon>Panicoideae</taxon>
        <taxon>Panicodae</taxon>
        <taxon>Paniceae</taxon>
        <taxon>Anthephorinae</taxon>
        <taxon>Digitaria</taxon>
    </lineage>
</organism>
<dbReference type="InterPro" id="IPR034240">
    <property type="entry name" value="eIF3G_RRM"/>
</dbReference>
<dbReference type="InterPro" id="IPR035979">
    <property type="entry name" value="RBD_domain_sf"/>
</dbReference>
<keyword evidence="1 5" id="KW-0963">Cytoplasm</keyword>
<dbReference type="EMBL" id="JACEFO010001622">
    <property type="protein sequence ID" value="KAF8729862.1"/>
    <property type="molecule type" value="Genomic_DNA"/>
</dbReference>
<dbReference type="Pfam" id="PF00076">
    <property type="entry name" value="RRM_1"/>
    <property type="match status" value="2"/>
</dbReference>
<comment type="subunit">
    <text evidence="5">Component of the eukaryotic translation initiation factor 3 (eIF-3) complex.</text>
</comment>
<dbReference type="OrthoDB" id="266020at2759"/>